<keyword evidence="2" id="KW-0472">Membrane</keyword>
<evidence type="ECO:0000256" key="2">
    <source>
        <dbReference type="SAM" id="Phobius"/>
    </source>
</evidence>
<dbReference type="EMBL" id="KV784353">
    <property type="protein sequence ID" value="OEU22469.1"/>
    <property type="molecule type" value="Genomic_DNA"/>
</dbReference>
<feature type="compositionally biased region" description="Basic and acidic residues" evidence="1">
    <location>
        <begin position="76"/>
        <end position="85"/>
    </location>
</feature>
<accession>A0A1E7FWD3</accession>
<evidence type="ECO:0000313" key="3">
    <source>
        <dbReference type="EMBL" id="OEU22469.1"/>
    </source>
</evidence>
<protein>
    <submittedName>
        <fullName evidence="3">Uncharacterized protein</fullName>
    </submittedName>
</protein>
<feature type="transmembrane region" description="Helical" evidence="2">
    <location>
        <begin position="12"/>
        <end position="32"/>
    </location>
</feature>
<evidence type="ECO:0000256" key="1">
    <source>
        <dbReference type="SAM" id="MobiDB-lite"/>
    </source>
</evidence>
<name>A0A1E7FWD3_9STRA</name>
<dbReference type="KEGG" id="fcy:FRACYDRAFT_232625"/>
<feature type="region of interest" description="Disordered" evidence="1">
    <location>
        <begin position="69"/>
        <end position="90"/>
    </location>
</feature>
<keyword evidence="2" id="KW-1133">Transmembrane helix</keyword>
<dbReference type="InParanoid" id="A0A1E7FWD3"/>
<sequence length="444" mass="49919">MKRSSLSYKLRMIILSISLLFASLNHQVIFLYSSFYQLSLIGGEGGGRTHDIDDIDVYMTLPTISRTSATSIQRPKPLDQEKEEMTTTTTTTSTLTAFDELQVKVFGQLQKESQPERNEYNMLTIRIKDVSVVAEDDDDKKEQAKAANRTPMANISTTDLNLFDLQNWKKGTGGLQNTDRVLLSQIYSKANSIFEFGLGESTYIAAHMQQQKNKNKSAIKVTIDSSNNFISSNNFMYYAGIDSDQNWVREAYSTVLESFTNNSKSNPYPTMTTSDTNPTKTITNVTLTTTMTTSADNSNVKSNGRKISSSPSSFFQFYSVDVGSTLMWGVPIAAVITNNNGQNQNQQQLNNGYRYQLGPLSKEPNPFDVYYVDGRWRVGCVYASFLHASSKGASHNTTRVLLHDCRLINQTTWTGYHSYRKYGSTNMLNDFDMIDHSKNLNPEV</sequence>
<reference evidence="3 4" key="1">
    <citation type="submission" date="2016-09" db="EMBL/GenBank/DDBJ databases">
        <title>Extensive genetic diversity and differential bi-allelic expression allows diatom success in the polar Southern Ocean.</title>
        <authorList>
            <consortium name="DOE Joint Genome Institute"/>
            <person name="Mock T."/>
            <person name="Otillar R.P."/>
            <person name="Strauss J."/>
            <person name="Dupont C."/>
            <person name="Frickenhaus S."/>
            <person name="Maumus F."/>
            <person name="Mcmullan M."/>
            <person name="Sanges R."/>
            <person name="Schmutz J."/>
            <person name="Toseland A."/>
            <person name="Valas R."/>
            <person name="Veluchamy A."/>
            <person name="Ward B.J."/>
            <person name="Allen A."/>
            <person name="Barry K."/>
            <person name="Falciatore A."/>
            <person name="Ferrante M."/>
            <person name="Fortunato A.E."/>
            <person name="Gloeckner G."/>
            <person name="Gruber A."/>
            <person name="Hipkin R."/>
            <person name="Janech M."/>
            <person name="Kroth P."/>
            <person name="Leese F."/>
            <person name="Lindquist E."/>
            <person name="Lyon B.R."/>
            <person name="Martin J."/>
            <person name="Mayer C."/>
            <person name="Parker M."/>
            <person name="Quesneville H."/>
            <person name="Raymond J."/>
            <person name="Uhlig C."/>
            <person name="Valentin K.U."/>
            <person name="Worden A.Z."/>
            <person name="Armbrust E.V."/>
            <person name="Bowler C."/>
            <person name="Green B."/>
            <person name="Moulton V."/>
            <person name="Van Oosterhout C."/>
            <person name="Grigoriev I."/>
        </authorList>
    </citation>
    <scope>NUCLEOTIDE SEQUENCE [LARGE SCALE GENOMIC DNA]</scope>
    <source>
        <strain evidence="3 4">CCMP1102</strain>
    </source>
</reference>
<keyword evidence="4" id="KW-1185">Reference proteome</keyword>
<evidence type="ECO:0000313" key="4">
    <source>
        <dbReference type="Proteomes" id="UP000095751"/>
    </source>
</evidence>
<gene>
    <name evidence="3" type="ORF">FRACYDRAFT_232625</name>
</gene>
<keyword evidence="2" id="KW-0812">Transmembrane</keyword>
<organism evidence="3 4">
    <name type="scientific">Fragilariopsis cylindrus CCMP1102</name>
    <dbReference type="NCBI Taxonomy" id="635003"/>
    <lineage>
        <taxon>Eukaryota</taxon>
        <taxon>Sar</taxon>
        <taxon>Stramenopiles</taxon>
        <taxon>Ochrophyta</taxon>
        <taxon>Bacillariophyta</taxon>
        <taxon>Bacillariophyceae</taxon>
        <taxon>Bacillariophycidae</taxon>
        <taxon>Bacillariales</taxon>
        <taxon>Bacillariaceae</taxon>
        <taxon>Fragilariopsis</taxon>
    </lineage>
</organism>
<dbReference type="Proteomes" id="UP000095751">
    <property type="component" value="Unassembled WGS sequence"/>
</dbReference>
<proteinExistence type="predicted"/>
<dbReference type="InterPro" id="IPR029063">
    <property type="entry name" value="SAM-dependent_MTases_sf"/>
</dbReference>
<dbReference type="AlphaFoldDB" id="A0A1E7FWD3"/>
<dbReference type="Gene3D" id="3.40.50.150">
    <property type="entry name" value="Vaccinia Virus protein VP39"/>
    <property type="match status" value="1"/>
</dbReference>